<dbReference type="Proteomes" id="UP001295423">
    <property type="component" value="Unassembled WGS sequence"/>
</dbReference>
<feature type="region of interest" description="Disordered" evidence="1">
    <location>
        <begin position="882"/>
        <end position="902"/>
    </location>
</feature>
<feature type="compositionally biased region" description="Polar residues" evidence="1">
    <location>
        <begin position="802"/>
        <end position="820"/>
    </location>
</feature>
<comment type="caution">
    <text evidence="2">The sequence shown here is derived from an EMBL/GenBank/DDBJ whole genome shotgun (WGS) entry which is preliminary data.</text>
</comment>
<feature type="compositionally biased region" description="Polar residues" evidence="1">
    <location>
        <begin position="414"/>
        <end position="425"/>
    </location>
</feature>
<accession>A0AAD2FKQ3</accession>
<feature type="compositionally biased region" description="Polar residues" evidence="1">
    <location>
        <begin position="828"/>
        <end position="840"/>
    </location>
</feature>
<proteinExistence type="predicted"/>
<feature type="region of interest" description="Disordered" evidence="1">
    <location>
        <begin position="1"/>
        <end position="55"/>
    </location>
</feature>
<name>A0AAD2FKQ3_9STRA</name>
<feature type="region of interest" description="Disordered" evidence="1">
    <location>
        <begin position="76"/>
        <end position="641"/>
    </location>
</feature>
<feature type="compositionally biased region" description="Low complexity" evidence="1">
    <location>
        <begin position="517"/>
        <end position="531"/>
    </location>
</feature>
<feature type="compositionally biased region" description="Basic residues" evidence="1">
    <location>
        <begin position="594"/>
        <end position="622"/>
    </location>
</feature>
<feature type="compositionally biased region" description="Low complexity" evidence="1">
    <location>
        <begin position="780"/>
        <end position="790"/>
    </location>
</feature>
<organism evidence="2 3">
    <name type="scientific">Cylindrotheca closterium</name>
    <dbReference type="NCBI Taxonomy" id="2856"/>
    <lineage>
        <taxon>Eukaryota</taxon>
        <taxon>Sar</taxon>
        <taxon>Stramenopiles</taxon>
        <taxon>Ochrophyta</taxon>
        <taxon>Bacillariophyta</taxon>
        <taxon>Bacillariophyceae</taxon>
        <taxon>Bacillariophycidae</taxon>
        <taxon>Bacillariales</taxon>
        <taxon>Bacillariaceae</taxon>
        <taxon>Cylindrotheca</taxon>
    </lineage>
</organism>
<sequence length="902" mass="98486">MLKLQRKVMSNGGSPTQKRMRNISRDSSTEESSSFSFSRDDNDFADFVNNSPQHHVVQEPADSIFTDDQVVMPRDALHTSVGGLGRFSMASGLSKKKKTKKNKKESQEMGKGISKPRKSFIKATSGKTKKKQPVEDSRESPFWSLMETRQQLVSTDTGGIMPNSQTGNSEDSDGFGEVIIGDGQSFVSSDGFKLPSKASMEAEDRGLTSPSDGRRRKPRTKVSTATGTILLTPSKASLERTESIKSKKSCKKKRRPKKSNDLQSPTEKGLDSSQRENSSDEFSQSMSSPSQQSKSSRKAKSKNTASSKSSRKSKSVSPKPAARTITSLSPAIEGKPSSFSGLHQNSFEDGEEAENNKSKMKQPSKASLESMLERVSIRKRTRKSSASSVGSVRRAGKRPQAEGVSSGDSVVSLDTGTNKSNQIQPTRHDSLSGENSAALSFGSRKHHSRPTPKALPRRVVSYQSNPGGPVNQSPASAEGGSTQRSKASLQQMLEKRAGVKSRTSSASSVGSRRKEQSNPASNPSNPNLTSPKSILKVKRRNSFGNETPEHTEPRFIHERRASFSSGNSKHPSAHMLASPARNSNEERTPASQQRTRRGLKCSSLHIKKSKASSPTKGRKPRSRSLSPRAKGKQSSIAKVDLAYDPWDNIDEAFMPITSAKHEEHAKTKAAMEETQRPVLPGKKEKAQTTPDDMWASLAFVDTSNDRTSSPKQRQQEQRQQQLKATEALDAWWNVDEDDDQSLAKATRKKKLAQKSMLLVSASKIPPSMKSDSSGSPVLKSPPTTTAPKTSMHTSMPIPSLDNVPSTLQSPSSKQQRQSEPTLPASPAHKNSSSSPPTTKQRQSEPKRVVEVVNAWWAEDAEKDKESVAKETKKKQLARKSVLIFGSSSMNGSKSFDYSDDAE</sequence>
<feature type="compositionally biased region" description="Basic and acidic residues" evidence="1">
    <location>
        <begin position="268"/>
        <end position="278"/>
    </location>
</feature>
<feature type="compositionally biased region" description="Basic residues" evidence="1">
    <location>
        <begin position="94"/>
        <end position="103"/>
    </location>
</feature>
<dbReference type="EMBL" id="CAKOGP040001557">
    <property type="protein sequence ID" value="CAJ1945955.1"/>
    <property type="molecule type" value="Genomic_DNA"/>
</dbReference>
<feature type="compositionally biased region" description="Low complexity" evidence="1">
    <location>
        <begin position="280"/>
        <end position="294"/>
    </location>
</feature>
<dbReference type="AlphaFoldDB" id="A0AAD2FKQ3"/>
<keyword evidence="3" id="KW-1185">Reference proteome</keyword>
<feature type="compositionally biased region" description="Basic and acidic residues" evidence="1">
    <location>
        <begin position="660"/>
        <end position="686"/>
    </location>
</feature>
<evidence type="ECO:0000256" key="1">
    <source>
        <dbReference type="SAM" id="MobiDB-lite"/>
    </source>
</evidence>
<reference evidence="2" key="1">
    <citation type="submission" date="2023-08" db="EMBL/GenBank/DDBJ databases">
        <authorList>
            <person name="Audoor S."/>
            <person name="Bilcke G."/>
        </authorList>
    </citation>
    <scope>NUCLEOTIDE SEQUENCE</scope>
</reference>
<feature type="compositionally biased region" description="Polar residues" evidence="1">
    <location>
        <begin position="337"/>
        <end position="347"/>
    </location>
</feature>
<feature type="compositionally biased region" description="Low complexity" evidence="1">
    <location>
        <begin position="384"/>
        <end position="393"/>
    </location>
</feature>
<feature type="region of interest" description="Disordered" evidence="1">
    <location>
        <begin position="660"/>
        <end position="847"/>
    </location>
</feature>
<feature type="compositionally biased region" description="Polar residues" evidence="1">
    <location>
        <begin position="147"/>
        <end position="169"/>
    </location>
</feature>
<feature type="compositionally biased region" description="Polar residues" evidence="1">
    <location>
        <begin position="461"/>
        <end position="491"/>
    </location>
</feature>
<feature type="compositionally biased region" description="Polar residues" evidence="1">
    <location>
        <begin position="885"/>
        <end position="895"/>
    </location>
</feature>
<protein>
    <submittedName>
        <fullName evidence="2">Uncharacterized protein</fullName>
    </submittedName>
</protein>
<feature type="compositionally biased region" description="Basic and acidic residues" evidence="1">
    <location>
        <begin position="547"/>
        <end position="561"/>
    </location>
</feature>
<feature type="compositionally biased region" description="Basic residues" evidence="1">
    <location>
        <begin position="246"/>
        <end position="257"/>
    </location>
</feature>
<feature type="compositionally biased region" description="Polar residues" evidence="1">
    <location>
        <begin position="701"/>
        <end position="711"/>
    </location>
</feature>
<feature type="compositionally biased region" description="Low complexity" evidence="1">
    <location>
        <begin position="403"/>
        <end position="412"/>
    </location>
</feature>
<evidence type="ECO:0000313" key="3">
    <source>
        <dbReference type="Proteomes" id="UP001295423"/>
    </source>
</evidence>
<gene>
    <name evidence="2" type="ORF">CYCCA115_LOCUS10097</name>
</gene>
<feature type="compositionally biased region" description="Low complexity" evidence="1">
    <location>
        <begin position="500"/>
        <end position="510"/>
    </location>
</feature>
<feature type="compositionally biased region" description="Polar residues" evidence="1">
    <location>
        <begin position="221"/>
        <end position="235"/>
    </location>
</feature>
<evidence type="ECO:0000313" key="2">
    <source>
        <dbReference type="EMBL" id="CAJ1945955.1"/>
    </source>
</evidence>